<evidence type="ECO:0000256" key="3">
    <source>
        <dbReference type="ARBA" id="ARBA00022829"/>
    </source>
</evidence>
<accession>A0A1L6MY36</accession>
<keyword evidence="1" id="KW-0963">Cytoplasm</keyword>
<gene>
    <name evidence="6" type="ORF">BCY86_07085</name>
</gene>
<evidence type="ECO:0000256" key="2">
    <source>
        <dbReference type="ARBA" id="ARBA00022618"/>
    </source>
</evidence>
<dbReference type="GO" id="GO:0051304">
    <property type="term" value="P:chromosome separation"/>
    <property type="evidence" value="ECO:0007669"/>
    <property type="project" value="InterPro"/>
</dbReference>
<dbReference type="NCBIfam" id="TIGR00281">
    <property type="entry name" value="SMC-Scp complex subunit ScpB"/>
    <property type="match status" value="1"/>
</dbReference>
<evidence type="ECO:0000313" key="7">
    <source>
        <dbReference type="Proteomes" id="UP000185544"/>
    </source>
</evidence>
<proteinExistence type="predicted"/>
<dbReference type="InterPro" id="IPR036390">
    <property type="entry name" value="WH_DNA-bd_sf"/>
</dbReference>
<evidence type="ECO:0000313" key="6">
    <source>
        <dbReference type="EMBL" id="APS00464.1"/>
    </source>
</evidence>
<dbReference type="PANTHER" id="PTHR34298:SF2">
    <property type="entry name" value="SEGREGATION AND CONDENSATION PROTEIN B"/>
    <property type="match status" value="1"/>
</dbReference>
<dbReference type="Pfam" id="PF04079">
    <property type="entry name" value="SMC_ScpB"/>
    <property type="match status" value="1"/>
</dbReference>
<dbReference type="PANTHER" id="PTHR34298">
    <property type="entry name" value="SEGREGATION AND CONDENSATION PROTEIN B"/>
    <property type="match status" value="1"/>
</dbReference>
<evidence type="ECO:0000256" key="5">
    <source>
        <dbReference type="SAM" id="MobiDB-lite"/>
    </source>
</evidence>
<dbReference type="AlphaFoldDB" id="A0A1L6MY36"/>
<feature type="region of interest" description="Disordered" evidence="5">
    <location>
        <begin position="1"/>
        <end position="30"/>
    </location>
</feature>
<dbReference type="Gene3D" id="1.10.10.10">
    <property type="entry name" value="Winged helix-like DNA-binding domain superfamily/Winged helix DNA-binding domain"/>
    <property type="match status" value="2"/>
</dbReference>
<keyword evidence="4" id="KW-0131">Cell cycle</keyword>
<keyword evidence="2" id="KW-0132">Cell division</keyword>
<sequence>MSSLNKTSNQTDSTSPEESSDDDHPPEFSHDHLKGLLEALVFASSQPLTTTELTKIAPASSKQIKDILTELKQESQSRGVQLREINGGWIWCTHPAFGSFVRKVSNQKPTQLTRAQLESLAIVAYRQPITRPEIDEIRGVDSGPMLKILLKHDLIRILGKKEEPGRPLLYGTTSYFLTLFGLNSLEDLPSLHEYTQLEGDLF</sequence>
<evidence type="ECO:0000256" key="1">
    <source>
        <dbReference type="ARBA" id="ARBA00022490"/>
    </source>
</evidence>
<dbReference type="PIRSF" id="PIRSF019345">
    <property type="entry name" value="ScpB"/>
    <property type="match status" value="1"/>
</dbReference>
<dbReference type="InterPro" id="IPR036388">
    <property type="entry name" value="WH-like_DNA-bd_sf"/>
</dbReference>
<reference evidence="6 7" key="1">
    <citation type="submission" date="2016-08" db="EMBL/GenBank/DDBJ databases">
        <title>Identification and validation of antigenic proteins from Pajaroellobacter abortibovis using de-novo genome sequence assembly and reverse vaccinology.</title>
        <authorList>
            <person name="Welly B.T."/>
            <person name="Miller M.R."/>
            <person name="Stott J.L."/>
            <person name="Blanchard M.T."/>
            <person name="Islas-Trejo A.D."/>
            <person name="O'Rourke S.M."/>
            <person name="Young A.E."/>
            <person name="Medrano J.F."/>
            <person name="Van Eenennaam A.L."/>
        </authorList>
    </citation>
    <scope>NUCLEOTIDE SEQUENCE [LARGE SCALE GENOMIC DNA]</scope>
    <source>
        <strain evidence="6 7">BTF92-0548A/99-0131</strain>
    </source>
</reference>
<keyword evidence="7" id="KW-1185">Reference proteome</keyword>
<dbReference type="KEGG" id="pabo:BCY86_07085"/>
<organism evidence="6 7">
    <name type="scientific">Pajaroellobacter abortibovis</name>
    <dbReference type="NCBI Taxonomy" id="1882918"/>
    <lineage>
        <taxon>Bacteria</taxon>
        <taxon>Pseudomonadati</taxon>
        <taxon>Myxococcota</taxon>
        <taxon>Polyangia</taxon>
        <taxon>Polyangiales</taxon>
        <taxon>Polyangiaceae</taxon>
    </lineage>
</organism>
<evidence type="ECO:0000256" key="4">
    <source>
        <dbReference type="ARBA" id="ARBA00023306"/>
    </source>
</evidence>
<dbReference type="STRING" id="1882918.BCY86_07085"/>
<dbReference type="Proteomes" id="UP000185544">
    <property type="component" value="Chromosome"/>
</dbReference>
<dbReference type="EMBL" id="CP016908">
    <property type="protein sequence ID" value="APS00464.1"/>
    <property type="molecule type" value="Genomic_DNA"/>
</dbReference>
<protein>
    <submittedName>
        <fullName evidence="6">SMC-Scp complex subunit ScpB</fullName>
    </submittedName>
</protein>
<dbReference type="SUPFAM" id="SSF46785">
    <property type="entry name" value="Winged helix' DNA-binding domain"/>
    <property type="match status" value="2"/>
</dbReference>
<feature type="compositionally biased region" description="Polar residues" evidence="5">
    <location>
        <begin position="1"/>
        <end position="11"/>
    </location>
</feature>
<name>A0A1L6MY36_9BACT</name>
<dbReference type="OrthoDB" id="9806226at2"/>
<dbReference type="InterPro" id="IPR005234">
    <property type="entry name" value="ScpB_csome_segregation"/>
</dbReference>
<keyword evidence="3" id="KW-0159">Chromosome partition</keyword>
<dbReference type="GO" id="GO:0051301">
    <property type="term" value="P:cell division"/>
    <property type="evidence" value="ECO:0007669"/>
    <property type="project" value="UniProtKB-KW"/>
</dbReference>
<dbReference type="RefSeq" id="WP_075277131.1">
    <property type="nucleotide sequence ID" value="NZ_CP016908.1"/>
</dbReference>